<evidence type="ECO:0000313" key="1">
    <source>
        <dbReference type="EMBL" id="ABK21827.1"/>
    </source>
</evidence>
<protein>
    <recommendedName>
        <fullName evidence="2">Lipocalin/cytosolic fatty-acid binding domain-containing protein</fullName>
    </recommendedName>
</protein>
<evidence type="ECO:0008006" key="2">
    <source>
        <dbReference type="Google" id="ProtNLM"/>
    </source>
</evidence>
<dbReference type="Gene3D" id="2.40.128.20">
    <property type="match status" value="1"/>
</dbReference>
<accession>A9NMG6</accession>
<organism evidence="1">
    <name type="scientific">Picea sitchensis</name>
    <name type="common">Sitka spruce</name>
    <name type="synonym">Pinus sitchensis</name>
    <dbReference type="NCBI Taxonomy" id="3332"/>
    <lineage>
        <taxon>Eukaryota</taxon>
        <taxon>Viridiplantae</taxon>
        <taxon>Streptophyta</taxon>
        <taxon>Embryophyta</taxon>
        <taxon>Tracheophyta</taxon>
        <taxon>Spermatophyta</taxon>
        <taxon>Pinopsida</taxon>
        <taxon>Pinidae</taxon>
        <taxon>Conifers I</taxon>
        <taxon>Pinales</taxon>
        <taxon>Pinaceae</taxon>
        <taxon>Picea</taxon>
    </lineage>
</organism>
<reference evidence="1" key="1">
    <citation type="journal article" date="2008" name="BMC Genomics">
        <title>A conifer genomics resource of 200,000 spruce (Picea spp.) ESTs and 6,464 high-quality, sequence-finished full-length cDNAs for Sitka spruce (Picea sitchensis).</title>
        <authorList>
            <person name="Ralph S.G."/>
            <person name="Chun H.J."/>
            <person name="Kolosova N."/>
            <person name="Cooper D."/>
            <person name="Oddy C."/>
            <person name="Ritland C.E."/>
            <person name="Kirkpatrick R."/>
            <person name="Moore R."/>
            <person name="Barber S."/>
            <person name="Holt R.A."/>
            <person name="Jones S.J."/>
            <person name="Marra M.A."/>
            <person name="Douglas C.J."/>
            <person name="Ritland K."/>
            <person name="Bohlmann J."/>
        </authorList>
    </citation>
    <scope>NUCLEOTIDE SEQUENCE</scope>
    <source>
        <tissue evidence="1">Green portion of the leader tissue</tissue>
    </source>
</reference>
<dbReference type="EMBL" id="EF082470">
    <property type="protein sequence ID" value="ABK21827.1"/>
    <property type="molecule type" value="mRNA"/>
</dbReference>
<name>A9NMG6_PICSI</name>
<dbReference type="SUPFAM" id="SSF50814">
    <property type="entry name" value="Lipocalins"/>
    <property type="match status" value="1"/>
</dbReference>
<dbReference type="AlphaFoldDB" id="A9NMG6"/>
<dbReference type="InterPro" id="IPR012674">
    <property type="entry name" value="Calycin"/>
</dbReference>
<proteinExistence type="evidence at transcript level"/>
<sequence>MSFYGKKFKKAKFDKVLELMDAMAVTEKTRNILKQFESLTSFKDNGDGTIQYLVTLGDKEIINQTITFGEEKDFKTPEDIVTKVTFNFDGGKLKSVMKFPDGKVLYMEREFDDNTMTLYIWLEGVDIKASVTYEAV</sequence>